<sequence>MIRFISKEKALRVVFRITRTSNCIQNGKRCTSTSTVPQGEEKSTDYVPVYKLPYIIPFSLVNRLKVYQTALTVITVPAAAALNQLHHISSEAVMYTAALGLSGCLTLYGLGFLTQNFVGIMYYNEERDTVKIAYTDTWGRRKDIEIPAKDIVPLNDLPVTMFDGLFFTFRRFSTKDTLKLTLRYGTILDKEKFKRIL</sequence>
<evidence type="ECO:0000256" key="5">
    <source>
        <dbReference type="ARBA" id="ARBA00022792"/>
    </source>
</evidence>
<keyword evidence="7" id="KW-0496">Mitochondrion</keyword>
<keyword evidence="8 9" id="KW-0472">Membrane</keyword>
<evidence type="ECO:0000256" key="4">
    <source>
        <dbReference type="ARBA" id="ARBA00022692"/>
    </source>
</evidence>
<keyword evidence="6 9" id="KW-1133">Transmembrane helix</keyword>
<evidence type="ECO:0000256" key="6">
    <source>
        <dbReference type="ARBA" id="ARBA00022989"/>
    </source>
</evidence>
<keyword evidence="5" id="KW-0999">Mitochondrion inner membrane</keyword>
<keyword evidence="4 9" id="KW-0812">Transmembrane</keyword>
<evidence type="ECO:0000256" key="8">
    <source>
        <dbReference type="ARBA" id="ARBA00023136"/>
    </source>
</evidence>
<gene>
    <name evidence="10" type="ORF">NQ315_001730</name>
</gene>
<organism evidence="10 11">
    <name type="scientific">Exocentrus adspersus</name>
    <dbReference type="NCBI Taxonomy" id="1586481"/>
    <lineage>
        <taxon>Eukaryota</taxon>
        <taxon>Metazoa</taxon>
        <taxon>Ecdysozoa</taxon>
        <taxon>Arthropoda</taxon>
        <taxon>Hexapoda</taxon>
        <taxon>Insecta</taxon>
        <taxon>Pterygota</taxon>
        <taxon>Neoptera</taxon>
        <taxon>Endopterygota</taxon>
        <taxon>Coleoptera</taxon>
        <taxon>Polyphaga</taxon>
        <taxon>Cucujiformia</taxon>
        <taxon>Chrysomeloidea</taxon>
        <taxon>Cerambycidae</taxon>
        <taxon>Lamiinae</taxon>
        <taxon>Acanthocinini</taxon>
        <taxon>Exocentrus</taxon>
    </lineage>
</organism>
<dbReference type="Proteomes" id="UP001159042">
    <property type="component" value="Unassembled WGS sequence"/>
</dbReference>
<protein>
    <recommendedName>
        <fullName evidence="3">Transmembrane protein 186</fullName>
    </recommendedName>
</protein>
<feature type="transmembrane region" description="Helical" evidence="9">
    <location>
        <begin position="66"/>
        <end position="86"/>
    </location>
</feature>
<dbReference type="PANTHER" id="PTHR13603:SF1">
    <property type="entry name" value="TRANSMEMBRANE PROTEIN 186"/>
    <property type="match status" value="1"/>
</dbReference>
<evidence type="ECO:0000256" key="3">
    <source>
        <dbReference type="ARBA" id="ARBA00014604"/>
    </source>
</evidence>
<evidence type="ECO:0000313" key="10">
    <source>
        <dbReference type="EMBL" id="KAJ8923176.1"/>
    </source>
</evidence>
<keyword evidence="11" id="KW-1185">Reference proteome</keyword>
<dbReference type="PANTHER" id="PTHR13603">
    <property type="entry name" value="TRANSMEMBRANE PROTEIN 186"/>
    <property type="match status" value="1"/>
</dbReference>
<evidence type="ECO:0000256" key="1">
    <source>
        <dbReference type="ARBA" id="ARBA00004448"/>
    </source>
</evidence>
<name>A0AAV8W982_9CUCU</name>
<comment type="subcellular location">
    <subcellularLocation>
        <location evidence="1">Mitochondrion inner membrane</location>
        <topology evidence="1">Multi-pass membrane protein</topology>
    </subcellularLocation>
</comment>
<dbReference type="AlphaFoldDB" id="A0AAV8W982"/>
<feature type="transmembrane region" description="Helical" evidence="9">
    <location>
        <begin position="92"/>
        <end position="113"/>
    </location>
</feature>
<dbReference type="InterPro" id="IPR026571">
    <property type="entry name" value="Tmem186"/>
</dbReference>
<dbReference type="GO" id="GO:0005743">
    <property type="term" value="C:mitochondrial inner membrane"/>
    <property type="evidence" value="ECO:0007669"/>
    <property type="project" value="UniProtKB-SubCell"/>
</dbReference>
<evidence type="ECO:0000256" key="9">
    <source>
        <dbReference type="SAM" id="Phobius"/>
    </source>
</evidence>
<comment type="similarity">
    <text evidence="2">Belongs to the TMEM186 family.</text>
</comment>
<proteinExistence type="inferred from homology"/>
<dbReference type="EMBL" id="JANEYG010000005">
    <property type="protein sequence ID" value="KAJ8923176.1"/>
    <property type="molecule type" value="Genomic_DNA"/>
</dbReference>
<evidence type="ECO:0000313" key="11">
    <source>
        <dbReference type="Proteomes" id="UP001159042"/>
    </source>
</evidence>
<evidence type="ECO:0000256" key="7">
    <source>
        <dbReference type="ARBA" id="ARBA00023128"/>
    </source>
</evidence>
<evidence type="ECO:0000256" key="2">
    <source>
        <dbReference type="ARBA" id="ARBA00007020"/>
    </source>
</evidence>
<reference evidence="10 11" key="1">
    <citation type="journal article" date="2023" name="Insect Mol. Biol.">
        <title>Genome sequencing provides insights into the evolution of gene families encoding plant cell wall-degrading enzymes in longhorned beetles.</title>
        <authorList>
            <person name="Shin N.R."/>
            <person name="Okamura Y."/>
            <person name="Kirsch R."/>
            <person name="Pauchet Y."/>
        </authorList>
    </citation>
    <scope>NUCLEOTIDE SEQUENCE [LARGE SCALE GENOMIC DNA]</scope>
    <source>
        <strain evidence="10">EAD_L_NR</strain>
    </source>
</reference>
<accession>A0AAV8W982</accession>
<comment type="caution">
    <text evidence="10">The sequence shown here is derived from an EMBL/GenBank/DDBJ whole genome shotgun (WGS) entry which is preliminary data.</text>
</comment>